<dbReference type="EC" id="2.7.13.3" evidence="4"/>
<sequence length="522" mass="58807">MLSIIRDVTERKLAEQVLKEAKEEAEAASRAKSEFLANMSHEIRTPLNGIVGMINLTLSTDLNFEQKDNLATAKTCADSLLNIINDILDFSKMEAGRLVIEETNFSLRECLEEVIKTHSPRAVSKGLELNYTLSSTIPAFLVGDPYRLQQVLHNLVSNAIKFTEAGEITVSIKTIAHTPESAELKFAVSDTGIGIAQSDLGNLFQSFNQIDRSFTRKYGGTGLGLAISKQLVEMMGGTMGVVSEKDRGSTFYFLLKFKLGRPVPEEPKQRKVYRSNNPLHILLAEDDAINQKVISRMLQEGKHVVEVAGNGKEAIDLFHRRDFDLVLMDIQMPELDGIEATRRIREKEGSARHTPIVALTAYALQGDRERFLSMGMDEYIAKPIQMEELYYILEKISPAKDDPPKNLPHGVFIDDQGNIVFTKKSEFRMDQDMIPVLREILACIEELEPAFQKNDLEAVERIAHKIKVLSNRVNADEIKIMAFKIELAARRGTLIDIWNYVKLIKHEWDTFKKSTVLNGRGV</sequence>
<organism evidence="25 26">
    <name type="scientific">Formimonas warabiya</name>
    <dbReference type="NCBI Taxonomy" id="1761012"/>
    <lineage>
        <taxon>Bacteria</taxon>
        <taxon>Bacillati</taxon>
        <taxon>Bacillota</taxon>
        <taxon>Clostridia</taxon>
        <taxon>Eubacteriales</taxon>
        <taxon>Peptococcaceae</taxon>
        <taxon>Candidatus Formimonas</taxon>
    </lineage>
</organism>
<evidence type="ECO:0000256" key="10">
    <source>
        <dbReference type="ARBA" id="ARBA00022741"/>
    </source>
</evidence>
<dbReference type="FunFam" id="1.10.287.130:FF:000002">
    <property type="entry name" value="Two-component osmosensing histidine kinase"/>
    <property type="match status" value="1"/>
</dbReference>
<gene>
    <name evidence="25" type="ORF">DCMF_16130</name>
</gene>
<dbReference type="SMART" id="SM00448">
    <property type="entry name" value="REC"/>
    <property type="match status" value="1"/>
</dbReference>
<name>A0A3G1L204_FORW1</name>
<dbReference type="InterPro" id="IPR036097">
    <property type="entry name" value="HisK_dim/P_sf"/>
</dbReference>
<evidence type="ECO:0000256" key="16">
    <source>
        <dbReference type="ARBA" id="ARBA00024867"/>
    </source>
</evidence>
<dbReference type="PROSITE" id="PS50109">
    <property type="entry name" value="HIS_KIN"/>
    <property type="match status" value="1"/>
</dbReference>
<dbReference type="PROSITE" id="PS50110">
    <property type="entry name" value="RESPONSE_REGULATORY"/>
    <property type="match status" value="1"/>
</dbReference>
<evidence type="ECO:0000259" key="23">
    <source>
        <dbReference type="PROSITE" id="PS50110"/>
    </source>
</evidence>
<dbReference type="InterPro" id="IPR000700">
    <property type="entry name" value="PAS-assoc_C"/>
</dbReference>
<dbReference type="KEGG" id="fwa:DCMF_16130"/>
<keyword evidence="8" id="KW-0808">Transferase</keyword>
<dbReference type="Pfam" id="PF02518">
    <property type="entry name" value="HATPase_c"/>
    <property type="match status" value="1"/>
</dbReference>
<evidence type="ECO:0000256" key="6">
    <source>
        <dbReference type="ARBA" id="ARBA00022475"/>
    </source>
</evidence>
<evidence type="ECO:0000313" key="25">
    <source>
        <dbReference type="EMBL" id="ATW28659.1"/>
    </source>
</evidence>
<reference evidence="25 26" key="1">
    <citation type="submission" date="2016-10" db="EMBL/GenBank/DDBJ databases">
        <title>Complete Genome Sequence of Peptococcaceae strain DCMF.</title>
        <authorList>
            <person name="Edwards R.J."/>
            <person name="Holland S.I."/>
            <person name="Deshpande N.P."/>
            <person name="Wong Y.K."/>
            <person name="Ertan H."/>
            <person name="Manefield M."/>
            <person name="Russell T.L."/>
            <person name="Lee M.J."/>
        </authorList>
    </citation>
    <scope>NUCLEOTIDE SEQUENCE [LARGE SCALE GENOMIC DNA]</scope>
    <source>
        <strain evidence="25 26">DCMF</strain>
    </source>
</reference>
<dbReference type="InterPro" id="IPR003661">
    <property type="entry name" value="HisK_dim/P_dom"/>
</dbReference>
<accession>A0A3G1L204</accession>
<keyword evidence="13" id="KW-1133">Transmembrane helix</keyword>
<dbReference type="FunFam" id="3.30.565.10:FF:000010">
    <property type="entry name" value="Sensor histidine kinase RcsC"/>
    <property type="match status" value="1"/>
</dbReference>
<feature type="coiled-coil region" evidence="21">
    <location>
        <begin position="11"/>
        <end position="38"/>
    </location>
</feature>
<dbReference type="InterPro" id="IPR036641">
    <property type="entry name" value="HPT_dom_sf"/>
</dbReference>
<feature type="modified residue" description="4-aspartylphosphate" evidence="20">
    <location>
        <position position="329"/>
    </location>
</feature>
<comment type="subcellular location">
    <subcellularLocation>
        <location evidence="2">Cell membrane</location>
        <topology evidence="2">Multi-pass membrane protein</topology>
    </subcellularLocation>
</comment>
<comment type="subunit">
    <text evidence="17">At low DSF concentrations, interacts with RpfF.</text>
</comment>
<evidence type="ECO:0000256" key="5">
    <source>
        <dbReference type="ARBA" id="ARBA00018672"/>
    </source>
</evidence>
<feature type="domain" description="Response regulatory" evidence="23">
    <location>
        <begin position="280"/>
        <end position="397"/>
    </location>
</feature>
<evidence type="ECO:0000259" key="24">
    <source>
        <dbReference type="PROSITE" id="PS50113"/>
    </source>
</evidence>
<feature type="domain" description="Histidine kinase" evidence="22">
    <location>
        <begin position="38"/>
        <end position="259"/>
    </location>
</feature>
<dbReference type="InterPro" id="IPR001789">
    <property type="entry name" value="Sig_transdc_resp-reg_receiver"/>
</dbReference>
<dbReference type="InterPro" id="IPR011006">
    <property type="entry name" value="CheY-like_superfamily"/>
</dbReference>
<evidence type="ECO:0000256" key="17">
    <source>
        <dbReference type="ARBA" id="ARBA00064003"/>
    </source>
</evidence>
<evidence type="ECO:0000256" key="7">
    <source>
        <dbReference type="ARBA" id="ARBA00022553"/>
    </source>
</evidence>
<dbReference type="CDD" id="cd16922">
    <property type="entry name" value="HATPase_EvgS-ArcB-TorS-like"/>
    <property type="match status" value="1"/>
</dbReference>
<evidence type="ECO:0000256" key="12">
    <source>
        <dbReference type="ARBA" id="ARBA00022840"/>
    </source>
</evidence>
<evidence type="ECO:0000256" key="13">
    <source>
        <dbReference type="ARBA" id="ARBA00022989"/>
    </source>
</evidence>
<comment type="function">
    <text evidence="16">May play the central regulatory role in sporulation. It may be an element of the effector pathway responsible for the activation of sporulation genes in response to nutritional stress. Spo0A may act in concert with spo0H (a sigma factor) to control the expression of some genes that are critical to the sporulation process.</text>
</comment>
<dbReference type="InterPro" id="IPR036890">
    <property type="entry name" value="HATPase_C_sf"/>
</dbReference>
<dbReference type="GO" id="GO:0000155">
    <property type="term" value="F:phosphorelay sensor kinase activity"/>
    <property type="evidence" value="ECO:0007669"/>
    <property type="project" value="InterPro"/>
</dbReference>
<keyword evidence="14" id="KW-0902">Two-component regulatory system</keyword>
<dbReference type="InterPro" id="IPR003594">
    <property type="entry name" value="HATPase_dom"/>
</dbReference>
<evidence type="ECO:0000256" key="8">
    <source>
        <dbReference type="ARBA" id="ARBA00022679"/>
    </source>
</evidence>
<dbReference type="GO" id="GO:0005524">
    <property type="term" value="F:ATP binding"/>
    <property type="evidence" value="ECO:0007669"/>
    <property type="project" value="UniProtKB-KW"/>
</dbReference>
<keyword evidence="7 20" id="KW-0597">Phosphoprotein</keyword>
<dbReference type="Gene3D" id="3.40.50.2300">
    <property type="match status" value="1"/>
</dbReference>
<evidence type="ECO:0000256" key="15">
    <source>
        <dbReference type="ARBA" id="ARBA00023136"/>
    </source>
</evidence>
<dbReference type="PRINTS" id="PR00344">
    <property type="entry name" value="BCTRLSENSOR"/>
</dbReference>
<proteinExistence type="inferred from homology"/>
<evidence type="ECO:0000256" key="14">
    <source>
        <dbReference type="ARBA" id="ARBA00023012"/>
    </source>
</evidence>
<evidence type="ECO:0000259" key="22">
    <source>
        <dbReference type="PROSITE" id="PS50109"/>
    </source>
</evidence>
<dbReference type="CDD" id="cd00082">
    <property type="entry name" value="HisKA"/>
    <property type="match status" value="1"/>
</dbReference>
<evidence type="ECO:0000313" key="26">
    <source>
        <dbReference type="Proteomes" id="UP000323521"/>
    </source>
</evidence>
<dbReference type="Gene3D" id="1.10.287.130">
    <property type="match status" value="1"/>
</dbReference>
<comment type="similarity">
    <text evidence="3">In the N-terminal section; belongs to the phytochrome family.</text>
</comment>
<keyword evidence="15" id="KW-0472">Membrane</keyword>
<keyword evidence="10" id="KW-0547">Nucleotide-binding</keyword>
<keyword evidence="11" id="KW-0418">Kinase</keyword>
<dbReference type="GO" id="GO:0005886">
    <property type="term" value="C:plasma membrane"/>
    <property type="evidence" value="ECO:0007669"/>
    <property type="project" value="UniProtKB-SubCell"/>
</dbReference>
<keyword evidence="9" id="KW-0812">Transmembrane</keyword>
<evidence type="ECO:0000256" key="11">
    <source>
        <dbReference type="ARBA" id="ARBA00022777"/>
    </source>
</evidence>
<keyword evidence="6" id="KW-1003">Cell membrane</keyword>
<dbReference type="Gene3D" id="3.30.565.10">
    <property type="entry name" value="Histidine kinase-like ATPase, C-terminal domain"/>
    <property type="match status" value="1"/>
</dbReference>
<keyword evidence="12" id="KW-0067">ATP-binding</keyword>
<evidence type="ECO:0000256" key="1">
    <source>
        <dbReference type="ARBA" id="ARBA00000085"/>
    </source>
</evidence>
<dbReference type="Proteomes" id="UP000323521">
    <property type="component" value="Chromosome"/>
</dbReference>
<dbReference type="PANTHER" id="PTHR45339:SF1">
    <property type="entry name" value="HYBRID SIGNAL TRANSDUCTION HISTIDINE KINASE J"/>
    <property type="match status" value="1"/>
</dbReference>
<dbReference type="SMART" id="SM00388">
    <property type="entry name" value="HisKA"/>
    <property type="match status" value="1"/>
</dbReference>
<dbReference type="CDD" id="cd17546">
    <property type="entry name" value="REC_hyHK_CKI1_RcsC-like"/>
    <property type="match status" value="1"/>
</dbReference>
<evidence type="ECO:0000256" key="2">
    <source>
        <dbReference type="ARBA" id="ARBA00004651"/>
    </source>
</evidence>
<dbReference type="SUPFAM" id="SSF55874">
    <property type="entry name" value="ATPase domain of HSP90 chaperone/DNA topoisomerase II/histidine kinase"/>
    <property type="match status" value="1"/>
</dbReference>
<dbReference type="PROSITE" id="PS50113">
    <property type="entry name" value="PAC"/>
    <property type="match status" value="1"/>
</dbReference>
<dbReference type="InterPro" id="IPR004358">
    <property type="entry name" value="Sig_transdc_His_kin-like_C"/>
</dbReference>
<dbReference type="SUPFAM" id="SSF47384">
    <property type="entry name" value="Homodimeric domain of signal transducing histidine kinase"/>
    <property type="match status" value="1"/>
</dbReference>
<keyword evidence="26" id="KW-1185">Reference proteome</keyword>
<dbReference type="Pfam" id="PF00072">
    <property type="entry name" value="Response_reg"/>
    <property type="match status" value="1"/>
</dbReference>
<dbReference type="PANTHER" id="PTHR45339">
    <property type="entry name" value="HYBRID SIGNAL TRANSDUCTION HISTIDINE KINASE J"/>
    <property type="match status" value="1"/>
</dbReference>
<dbReference type="Gene3D" id="1.20.120.160">
    <property type="entry name" value="HPT domain"/>
    <property type="match status" value="1"/>
</dbReference>
<evidence type="ECO:0000256" key="4">
    <source>
        <dbReference type="ARBA" id="ARBA00012438"/>
    </source>
</evidence>
<evidence type="ECO:0000256" key="19">
    <source>
        <dbReference type="ARBA" id="ARBA00074306"/>
    </source>
</evidence>
<keyword evidence="21" id="KW-0175">Coiled coil</keyword>
<dbReference type="AlphaFoldDB" id="A0A3G1L204"/>
<evidence type="ECO:0000256" key="3">
    <source>
        <dbReference type="ARBA" id="ARBA00006402"/>
    </source>
</evidence>
<dbReference type="SMART" id="SM00387">
    <property type="entry name" value="HATPase_c"/>
    <property type="match status" value="1"/>
</dbReference>
<dbReference type="EMBL" id="CP017634">
    <property type="protein sequence ID" value="ATW28659.1"/>
    <property type="molecule type" value="Genomic_DNA"/>
</dbReference>
<protein>
    <recommendedName>
        <fullName evidence="19">Circadian input-output histidine kinase CikA</fullName>
        <ecNumber evidence="4">2.7.13.3</ecNumber>
    </recommendedName>
    <alternativeName>
        <fullName evidence="18">Sensory/regulatory protein RpfC</fullName>
    </alternativeName>
    <alternativeName>
        <fullName evidence="5">Stage 0 sporulation protein A homolog</fullName>
    </alternativeName>
</protein>
<dbReference type="SUPFAM" id="SSF52172">
    <property type="entry name" value="CheY-like"/>
    <property type="match status" value="1"/>
</dbReference>
<evidence type="ECO:0000256" key="21">
    <source>
        <dbReference type="SAM" id="Coils"/>
    </source>
</evidence>
<evidence type="ECO:0000256" key="20">
    <source>
        <dbReference type="PROSITE-ProRule" id="PRU00169"/>
    </source>
</evidence>
<feature type="domain" description="PAC" evidence="24">
    <location>
        <begin position="1"/>
        <end position="20"/>
    </location>
</feature>
<dbReference type="Pfam" id="PF00512">
    <property type="entry name" value="HisKA"/>
    <property type="match status" value="1"/>
</dbReference>
<dbReference type="SUPFAM" id="SSF47226">
    <property type="entry name" value="Histidine-containing phosphotransfer domain, HPT domain"/>
    <property type="match status" value="1"/>
</dbReference>
<evidence type="ECO:0000256" key="9">
    <source>
        <dbReference type="ARBA" id="ARBA00022692"/>
    </source>
</evidence>
<dbReference type="InterPro" id="IPR005467">
    <property type="entry name" value="His_kinase_dom"/>
</dbReference>
<comment type="catalytic activity">
    <reaction evidence="1">
        <text>ATP + protein L-histidine = ADP + protein N-phospho-L-histidine.</text>
        <dbReference type="EC" id="2.7.13.3"/>
    </reaction>
</comment>
<evidence type="ECO:0000256" key="18">
    <source>
        <dbReference type="ARBA" id="ARBA00068150"/>
    </source>
</evidence>